<evidence type="ECO:0000313" key="7">
    <source>
        <dbReference type="EMBL" id="MEZ8195298.1"/>
    </source>
</evidence>
<name>A0ABV4M706_9VIBR</name>
<feature type="transmembrane region" description="Helical" evidence="6">
    <location>
        <begin position="176"/>
        <end position="194"/>
    </location>
</feature>
<feature type="transmembrane region" description="Helical" evidence="6">
    <location>
        <begin position="20"/>
        <end position="39"/>
    </location>
</feature>
<dbReference type="Pfam" id="PF01943">
    <property type="entry name" value="Polysacc_synt"/>
    <property type="match status" value="1"/>
</dbReference>
<evidence type="ECO:0000256" key="1">
    <source>
        <dbReference type="ARBA" id="ARBA00004651"/>
    </source>
</evidence>
<evidence type="ECO:0000256" key="3">
    <source>
        <dbReference type="ARBA" id="ARBA00022692"/>
    </source>
</evidence>
<dbReference type="PANTHER" id="PTHR30250:SF26">
    <property type="entry name" value="PSMA PROTEIN"/>
    <property type="match status" value="1"/>
</dbReference>
<feature type="transmembrane region" description="Helical" evidence="6">
    <location>
        <begin position="151"/>
        <end position="170"/>
    </location>
</feature>
<comment type="subcellular location">
    <subcellularLocation>
        <location evidence="1">Cell membrane</location>
        <topology evidence="1">Multi-pass membrane protein</topology>
    </subcellularLocation>
</comment>
<feature type="transmembrane region" description="Helical" evidence="6">
    <location>
        <begin position="386"/>
        <end position="408"/>
    </location>
</feature>
<keyword evidence="2" id="KW-1003">Cell membrane</keyword>
<evidence type="ECO:0000256" key="5">
    <source>
        <dbReference type="ARBA" id="ARBA00023136"/>
    </source>
</evidence>
<evidence type="ECO:0000256" key="6">
    <source>
        <dbReference type="SAM" id="Phobius"/>
    </source>
</evidence>
<feature type="transmembrane region" description="Helical" evidence="6">
    <location>
        <begin position="45"/>
        <end position="70"/>
    </location>
</feature>
<protein>
    <submittedName>
        <fullName evidence="7">Lipopolysaccharide biosynthesis protein</fullName>
    </submittedName>
</protein>
<dbReference type="Proteomes" id="UP001569153">
    <property type="component" value="Unassembled WGS sequence"/>
</dbReference>
<gene>
    <name evidence="7" type="ORF">ACED38_10405</name>
</gene>
<sequence>MDKLKAEHNLNKRFAKFTFISTIFNYGSKFLLTLTFAKVLGLDDFGVYTVITATVFLFEKLCNPQIWLYLIKNSNKSDSITFKSRLISKSITYEIIFKLCAVITYYSFIYLFIENNFNLYAVAGIYIPIMFIGTMQGLIRLNNNVYGLLKYNISIFAINIIVVICVLFFQMTIEDAVVLFIVPEFFGLIVICHASKVNFKFILKSAIYFKFDKNEVKEIFHFHLNGMVRVLTREFDIIVFSWFFNKESVGVYKIAKQVSHLPLLMTDGLYNSIYASFCKFISQGEFKLAFCLFYKNIKTAAWISLVGLGGVVVVSLVLDHIYGTDDKILIISILLYLSVIVSIVTFPFAPMMNALNKTKELILINVAATIVYFFVFYISCEYGSEVIVYLSYLIYYLLWSFLCYLIIIKDKASV</sequence>
<keyword evidence="8" id="KW-1185">Reference proteome</keyword>
<accession>A0ABV4M706</accession>
<dbReference type="EMBL" id="JBGOOT010000007">
    <property type="protein sequence ID" value="MEZ8195298.1"/>
    <property type="molecule type" value="Genomic_DNA"/>
</dbReference>
<dbReference type="PANTHER" id="PTHR30250">
    <property type="entry name" value="PST FAMILY PREDICTED COLANIC ACID TRANSPORTER"/>
    <property type="match status" value="1"/>
</dbReference>
<keyword evidence="3 6" id="KW-0812">Transmembrane</keyword>
<proteinExistence type="predicted"/>
<feature type="transmembrane region" description="Helical" evidence="6">
    <location>
        <begin position="119"/>
        <end position="139"/>
    </location>
</feature>
<dbReference type="InterPro" id="IPR002797">
    <property type="entry name" value="Polysacc_synth"/>
</dbReference>
<feature type="transmembrane region" description="Helical" evidence="6">
    <location>
        <begin position="300"/>
        <end position="322"/>
    </location>
</feature>
<organism evidence="7 8">
    <name type="scientific">Vibrio cortegadensis</name>
    <dbReference type="NCBI Taxonomy" id="1328770"/>
    <lineage>
        <taxon>Bacteria</taxon>
        <taxon>Pseudomonadati</taxon>
        <taxon>Pseudomonadota</taxon>
        <taxon>Gammaproteobacteria</taxon>
        <taxon>Vibrionales</taxon>
        <taxon>Vibrionaceae</taxon>
        <taxon>Vibrio</taxon>
    </lineage>
</organism>
<comment type="caution">
    <text evidence="7">The sequence shown here is derived from an EMBL/GenBank/DDBJ whole genome shotgun (WGS) entry which is preliminary data.</text>
</comment>
<feature type="transmembrane region" description="Helical" evidence="6">
    <location>
        <begin position="328"/>
        <end position="349"/>
    </location>
</feature>
<dbReference type="InterPro" id="IPR050833">
    <property type="entry name" value="Poly_Biosynth_Transport"/>
</dbReference>
<reference evidence="7 8" key="1">
    <citation type="submission" date="2024-06" db="EMBL/GenBank/DDBJ databases">
        <authorList>
            <person name="Steensen K."/>
            <person name="Seneca J."/>
            <person name="Bartlau N."/>
            <person name="Yu A.X."/>
            <person name="Polz M.F."/>
        </authorList>
    </citation>
    <scope>NUCLEOTIDE SEQUENCE [LARGE SCALE GENOMIC DNA]</scope>
    <source>
        <strain evidence="7 8">FF146</strain>
    </source>
</reference>
<dbReference type="RefSeq" id="WP_371730377.1">
    <property type="nucleotide sequence ID" value="NZ_JBGOOT010000007.1"/>
</dbReference>
<keyword evidence="5 6" id="KW-0472">Membrane</keyword>
<feature type="transmembrane region" description="Helical" evidence="6">
    <location>
        <begin position="361"/>
        <end position="380"/>
    </location>
</feature>
<feature type="transmembrane region" description="Helical" evidence="6">
    <location>
        <begin position="91"/>
        <end position="113"/>
    </location>
</feature>
<evidence type="ECO:0000313" key="8">
    <source>
        <dbReference type="Proteomes" id="UP001569153"/>
    </source>
</evidence>
<evidence type="ECO:0000256" key="2">
    <source>
        <dbReference type="ARBA" id="ARBA00022475"/>
    </source>
</evidence>
<evidence type="ECO:0000256" key="4">
    <source>
        <dbReference type="ARBA" id="ARBA00022989"/>
    </source>
</evidence>
<keyword evidence="4 6" id="KW-1133">Transmembrane helix</keyword>